<accession>A0A8J4PSC2</accession>
<sequence>MLPLNTISNTNVLEDAEQLNSQLTTLAQQTQIEGVMTDVWWGLVESQPKQYNWTAYEDLFALVQKNNLKIKITISFHQCGGNVGDTCDITLPSWVLSVGASNPDIFYTDQNKNRDQEYLSLGIDEQPLFNGRTPIDIYSDFMTSFKENFAQYIPSLITEVQIGLGPAGEMRYPSYQLALWTFPGVGEFQCYDKYMLASLAAAANASGNADWGYGGPDNAGNYNSYPSSTGFFSNGYDNYASDYGQFFLNWYSDMLIQHGNRTLSRANAIFGGTGVIVAAKVSGIHWWYLDPSHAAELTAGYKNDQGQAYTQISKMFKENNVAFDFTCLEMRDSEQPSYCECGPQELVSQTLLSAQSQGVVYSGENALPRYDQQAYSEIEYQSSRYYLISSFSYLRLSDTLLTSQNLPLFAQFVQSMNSLAPQ</sequence>
<evidence type="ECO:0000256" key="2">
    <source>
        <dbReference type="ARBA" id="ARBA00005652"/>
    </source>
</evidence>
<evidence type="ECO:0000313" key="9">
    <source>
        <dbReference type="EMBL" id="KAF2073608.1"/>
    </source>
</evidence>
<dbReference type="EC" id="3.2.1.2" evidence="3 8"/>
<dbReference type="Proteomes" id="UP000695562">
    <property type="component" value="Unassembled WGS sequence"/>
</dbReference>
<dbReference type="PANTHER" id="PTHR31352:SF1">
    <property type="entry name" value="BETA-AMYLASE 3, CHLOROPLASTIC"/>
    <property type="match status" value="1"/>
</dbReference>
<evidence type="ECO:0000256" key="1">
    <source>
        <dbReference type="ARBA" id="ARBA00000546"/>
    </source>
</evidence>
<proteinExistence type="inferred from homology"/>
<dbReference type="InterPro" id="IPR001554">
    <property type="entry name" value="Glyco_hydro_14"/>
</dbReference>
<dbReference type="GO" id="GO:0000272">
    <property type="term" value="P:polysaccharide catabolic process"/>
    <property type="evidence" value="ECO:0007669"/>
    <property type="project" value="UniProtKB-KW"/>
</dbReference>
<evidence type="ECO:0000256" key="5">
    <source>
        <dbReference type="ARBA" id="ARBA00023277"/>
    </source>
</evidence>
<evidence type="ECO:0000313" key="10">
    <source>
        <dbReference type="Proteomes" id="UP000695562"/>
    </source>
</evidence>
<dbReference type="Pfam" id="PF01373">
    <property type="entry name" value="Glyco_hydro_14"/>
    <property type="match status" value="1"/>
</dbReference>
<dbReference type="InterPro" id="IPR017853">
    <property type="entry name" value="GH"/>
</dbReference>
<keyword evidence="4 8" id="KW-0378">Hydrolase</keyword>
<organism evidence="9 10">
    <name type="scientific">Polysphondylium violaceum</name>
    <dbReference type="NCBI Taxonomy" id="133409"/>
    <lineage>
        <taxon>Eukaryota</taxon>
        <taxon>Amoebozoa</taxon>
        <taxon>Evosea</taxon>
        <taxon>Eumycetozoa</taxon>
        <taxon>Dictyostelia</taxon>
        <taxon>Dictyosteliales</taxon>
        <taxon>Dictyosteliaceae</taxon>
        <taxon>Polysphondylium</taxon>
    </lineage>
</organism>
<comment type="caution">
    <text evidence="9">The sequence shown here is derived from an EMBL/GenBank/DDBJ whole genome shotgun (WGS) entry which is preliminary data.</text>
</comment>
<dbReference type="AlphaFoldDB" id="A0A8J4PSC2"/>
<dbReference type="InterPro" id="IPR018238">
    <property type="entry name" value="Glyco_hydro_14_CS"/>
</dbReference>
<keyword evidence="6 8" id="KW-0326">Glycosidase</keyword>
<reference evidence="9" key="1">
    <citation type="submission" date="2020-01" db="EMBL/GenBank/DDBJ databases">
        <title>Development of genomics and gene disruption for Polysphondylium violaceum indicates a role for the polyketide synthase stlB in stalk morphogenesis.</title>
        <authorList>
            <person name="Narita B."/>
            <person name="Kawabe Y."/>
            <person name="Kin K."/>
            <person name="Saito T."/>
            <person name="Gibbs R."/>
            <person name="Kuspa A."/>
            <person name="Muzny D."/>
            <person name="Queller D."/>
            <person name="Richards S."/>
            <person name="Strassman J."/>
            <person name="Sucgang R."/>
            <person name="Worley K."/>
            <person name="Schaap P."/>
        </authorList>
    </citation>
    <scope>NUCLEOTIDE SEQUENCE</scope>
    <source>
        <strain evidence="9">QSvi11</strain>
    </source>
</reference>
<dbReference type="Gene3D" id="3.20.20.80">
    <property type="entry name" value="Glycosidases"/>
    <property type="match status" value="1"/>
</dbReference>
<protein>
    <recommendedName>
        <fullName evidence="3 8">Beta-amylase</fullName>
        <ecNumber evidence="3 8">3.2.1.2</ecNumber>
    </recommendedName>
</protein>
<comment type="catalytic activity">
    <reaction evidence="1 8">
        <text>Hydrolysis of (1-&gt;4)-alpha-D-glucosidic linkages in polysaccharides so as to remove successive maltose units from the non-reducing ends of the chains.</text>
        <dbReference type="EC" id="3.2.1.2"/>
    </reaction>
</comment>
<dbReference type="PROSITE" id="PS00506">
    <property type="entry name" value="BETA_AMYLASE_1"/>
    <property type="match status" value="1"/>
</dbReference>
<keyword evidence="10" id="KW-1185">Reference proteome</keyword>
<keyword evidence="5 8" id="KW-0119">Carbohydrate metabolism</keyword>
<evidence type="ECO:0000256" key="7">
    <source>
        <dbReference type="ARBA" id="ARBA00023326"/>
    </source>
</evidence>
<comment type="similarity">
    <text evidence="2 8">Belongs to the glycosyl hydrolase 14 family.</text>
</comment>
<gene>
    <name evidence="9" type="ORF">CYY_005065</name>
</gene>
<dbReference type="PRINTS" id="PR00750">
    <property type="entry name" value="BETAAMYLASE"/>
</dbReference>
<evidence type="ECO:0000256" key="4">
    <source>
        <dbReference type="ARBA" id="ARBA00022801"/>
    </source>
</evidence>
<dbReference type="OrthoDB" id="1660156at2759"/>
<dbReference type="SUPFAM" id="SSF51445">
    <property type="entry name" value="(Trans)glycosidases"/>
    <property type="match status" value="1"/>
</dbReference>
<dbReference type="PANTHER" id="PTHR31352">
    <property type="entry name" value="BETA-AMYLASE 1, CHLOROPLASTIC"/>
    <property type="match status" value="1"/>
</dbReference>
<name>A0A8J4PSC2_9MYCE</name>
<evidence type="ECO:0000256" key="8">
    <source>
        <dbReference type="RuleBase" id="RU000509"/>
    </source>
</evidence>
<keyword evidence="7 8" id="KW-0624">Polysaccharide degradation</keyword>
<dbReference type="PROSITE" id="PS00679">
    <property type="entry name" value="BETA_AMYLASE_2"/>
    <property type="match status" value="1"/>
</dbReference>
<evidence type="ECO:0000256" key="6">
    <source>
        <dbReference type="ARBA" id="ARBA00023295"/>
    </source>
</evidence>
<dbReference type="EMBL" id="AJWJ01000193">
    <property type="protein sequence ID" value="KAF2073608.1"/>
    <property type="molecule type" value="Genomic_DNA"/>
</dbReference>
<evidence type="ECO:0000256" key="3">
    <source>
        <dbReference type="ARBA" id="ARBA00012594"/>
    </source>
</evidence>
<dbReference type="GO" id="GO:0016161">
    <property type="term" value="F:beta-amylase activity"/>
    <property type="evidence" value="ECO:0007669"/>
    <property type="project" value="UniProtKB-EC"/>
</dbReference>